<evidence type="ECO:0000256" key="1">
    <source>
        <dbReference type="SAM" id="MobiDB-lite"/>
    </source>
</evidence>
<gene>
    <name evidence="2" type="ORF">METZ01_LOCUS417396</name>
</gene>
<protein>
    <submittedName>
        <fullName evidence="2">Uncharacterized protein</fullName>
    </submittedName>
</protein>
<feature type="region of interest" description="Disordered" evidence="1">
    <location>
        <begin position="1"/>
        <end position="27"/>
    </location>
</feature>
<feature type="non-terminal residue" evidence="2">
    <location>
        <position position="1"/>
    </location>
</feature>
<feature type="compositionally biased region" description="Polar residues" evidence="1">
    <location>
        <begin position="18"/>
        <end position="27"/>
    </location>
</feature>
<evidence type="ECO:0000313" key="2">
    <source>
        <dbReference type="EMBL" id="SVD64542.1"/>
    </source>
</evidence>
<reference evidence="2" key="1">
    <citation type="submission" date="2018-05" db="EMBL/GenBank/DDBJ databases">
        <authorList>
            <person name="Lanie J.A."/>
            <person name="Ng W.-L."/>
            <person name="Kazmierczak K.M."/>
            <person name="Andrzejewski T.M."/>
            <person name="Davidsen T.M."/>
            <person name="Wayne K.J."/>
            <person name="Tettelin H."/>
            <person name="Glass J.I."/>
            <person name="Rusch D."/>
            <person name="Podicherti R."/>
            <person name="Tsui H.-C.T."/>
            <person name="Winkler M.E."/>
        </authorList>
    </citation>
    <scope>NUCLEOTIDE SEQUENCE</scope>
</reference>
<organism evidence="2">
    <name type="scientific">marine metagenome</name>
    <dbReference type="NCBI Taxonomy" id="408172"/>
    <lineage>
        <taxon>unclassified sequences</taxon>
        <taxon>metagenomes</taxon>
        <taxon>ecological metagenomes</taxon>
    </lineage>
</organism>
<proteinExistence type="predicted"/>
<accession>A0A382X0D1</accession>
<name>A0A382X0D1_9ZZZZ</name>
<feature type="non-terminal residue" evidence="2">
    <location>
        <position position="27"/>
    </location>
</feature>
<dbReference type="EMBL" id="UINC01163954">
    <property type="protein sequence ID" value="SVD64542.1"/>
    <property type="molecule type" value="Genomic_DNA"/>
</dbReference>
<sequence>VRSAIATGIASNPPITPPTSVAPISTE</sequence>
<dbReference type="AlphaFoldDB" id="A0A382X0D1"/>